<dbReference type="GO" id="GO:0005524">
    <property type="term" value="F:ATP binding"/>
    <property type="evidence" value="ECO:0007669"/>
    <property type="project" value="UniProtKB-KW"/>
</dbReference>
<evidence type="ECO:0000256" key="2">
    <source>
        <dbReference type="ARBA" id="ARBA00022741"/>
    </source>
</evidence>
<feature type="domain" description="RING-type" evidence="8">
    <location>
        <begin position="624"/>
        <end position="676"/>
    </location>
</feature>
<feature type="region of interest" description="Disordered" evidence="7">
    <location>
        <begin position="1"/>
        <end position="90"/>
    </location>
</feature>
<feature type="compositionally biased region" description="Acidic residues" evidence="7">
    <location>
        <begin position="748"/>
        <end position="763"/>
    </location>
</feature>
<dbReference type="InterPro" id="IPR038718">
    <property type="entry name" value="SNF2-like_sf"/>
</dbReference>
<feature type="domain" description="Helicase C-terminal" evidence="10">
    <location>
        <begin position="840"/>
        <end position="988"/>
    </location>
</feature>
<dbReference type="Pfam" id="PF00176">
    <property type="entry name" value="SNF2-rel_dom"/>
    <property type="match status" value="1"/>
</dbReference>
<feature type="region of interest" description="Disordered" evidence="7">
    <location>
        <begin position="694"/>
        <end position="801"/>
    </location>
</feature>
<dbReference type="InterPro" id="IPR001650">
    <property type="entry name" value="Helicase_C-like"/>
</dbReference>
<dbReference type="GO" id="GO:0005737">
    <property type="term" value="C:cytoplasm"/>
    <property type="evidence" value="ECO:0007669"/>
    <property type="project" value="TreeGrafter"/>
</dbReference>
<dbReference type="SMART" id="SM00490">
    <property type="entry name" value="HELICc"/>
    <property type="match status" value="1"/>
</dbReference>
<evidence type="ECO:0000259" key="9">
    <source>
        <dbReference type="PROSITE" id="PS51192"/>
    </source>
</evidence>
<dbReference type="InterPro" id="IPR027417">
    <property type="entry name" value="P-loop_NTPase"/>
</dbReference>
<dbReference type="PROSITE" id="PS50089">
    <property type="entry name" value="ZF_RING_2"/>
    <property type="match status" value="1"/>
</dbReference>
<keyword evidence="6" id="KW-0862">Zinc</keyword>
<dbReference type="Gene3D" id="3.30.40.10">
    <property type="entry name" value="Zinc/RING finger domain, C3HC4 (zinc finger)"/>
    <property type="match status" value="1"/>
</dbReference>
<evidence type="ECO:0000313" key="12">
    <source>
        <dbReference type="Proteomes" id="UP000308768"/>
    </source>
</evidence>
<dbReference type="PANTHER" id="PTHR45626">
    <property type="entry name" value="TRANSCRIPTION TERMINATION FACTOR 2-RELATED"/>
    <property type="match status" value="1"/>
</dbReference>
<dbReference type="InterPro" id="IPR049730">
    <property type="entry name" value="SNF2/RAD54-like_C"/>
</dbReference>
<keyword evidence="6" id="KW-0863">Zinc-finger</keyword>
<evidence type="ECO:0000259" key="10">
    <source>
        <dbReference type="PROSITE" id="PS51194"/>
    </source>
</evidence>
<keyword evidence="2" id="KW-0547">Nucleotide-binding</keyword>
<comment type="similarity">
    <text evidence="1">Belongs to the SNF2/RAD54 helicase family.</text>
</comment>
<dbReference type="AlphaFoldDB" id="A0A4U0X1H8"/>
<dbReference type="PROSITE" id="PS51192">
    <property type="entry name" value="HELICASE_ATP_BIND_1"/>
    <property type="match status" value="1"/>
</dbReference>
<gene>
    <name evidence="11" type="ORF">B0A49_08623</name>
</gene>
<keyword evidence="3" id="KW-0378">Hydrolase</keyword>
<dbReference type="STRING" id="331657.A0A4U0X1H8"/>
<dbReference type="InterPro" id="IPR001841">
    <property type="entry name" value="Znf_RING"/>
</dbReference>
<dbReference type="SMART" id="SM00184">
    <property type="entry name" value="RING"/>
    <property type="match status" value="1"/>
</dbReference>
<dbReference type="CDD" id="cd18793">
    <property type="entry name" value="SF2_C_SNF"/>
    <property type="match status" value="1"/>
</dbReference>
<dbReference type="OrthoDB" id="423559at2759"/>
<evidence type="ECO:0000256" key="4">
    <source>
        <dbReference type="ARBA" id="ARBA00022806"/>
    </source>
</evidence>
<dbReference type="GO" id="GO:0000724">
    <property type="term" value="P:double-strand break repair via homologous recombination"/>
    <property type="evidence" value="ECO:0007669"/>
    <property type="project" value="TreeGrafter"/>
</dbReference>
<dbReference type="GO" id="GO:0008094">
    <property type="term" value="F:ATP-dependent activity, acting on DNA"/>
    <property type="evidence" value="ECO:0007669"/>
    <property type="project" value="TreeGrafter"/>
</dbReference>
<accession>A0A4U0X1H8</accession>
<evidence type="ECO:0000256" key="6">
    <source>
        <dbReference type="PROSITE-ProRule" id="PRU00175"/>
    </source>
</evidence>
<dbReference type="Gene3D" id="3.40.50.10810">
    <property type="entry name" value="Tandem AAA-ATPase domain"/>
    <property type="match status" value="1"/>
</dbReference>
<name>A0A4U0X1H8_9PEZI</name>
<dbReference type="SMART" id="SM00487">
    <property type="entry name" value="DEXDc"/>
    <property type="match status" value="1"/>
</dbReference>
<evidence type="ECO:0000256" key="5">
    <source>
        <dbReference type="ARBA" id="ARBA00022840"/>
    </source>
</evidence>
<evidence type="ECO:0000256" key="7">
    <source>
        <dbReference type="SAM" id="MobiDB-lite"/>
    </source>
</evidence>
<dbReference type="GO" id="GO:0005634">
    <property type="term" value="C:nucleus"/>
    <property type="evidence" value="ECO:0007669"/>
    <property type="project" value="TreeGrafter"/>
</dbReference>
<dbReference type="CDD" id="cd18008">
    <property type="entry name" value="DEXDc_SHPRH-like"/>
    <property type="match status" value="1"/>
</dbReference>
<dbReference type="InterPro" id="IPR050628">
    <property type="entry name" value="SNF2_RAD54_helicase_TF"/>
</dbReference>
<feature type="domain" description="Helicase ATP-binding" evidence="9">
    <location>
        <begin position="274"/>
        <end position="461"/>
    </location>
</feature>
<reference evidence="11 12" key="1">
    <citation type="submission" date="2017-03" db="EMBL/GenBank/DDBJ databases">
        <title>Genomes of endolithic fungi from Antarctica.</title>
        <authorList>
            <person name="Coleine C."/>
            <person name="Masonjones S."/>
            <person name="Stajich J.E."/>
        </authorList>
    </citation>
    <scope>NUCLEOTIDE SEQUENCE [LARGE SCALE GENOMIC DNA]</scope>
    <source>
        <strain evidence="11 12">CCFEE 5187</strain>
    </source>
</reference>
<keyword evidence="12" id="KW-1185">Reference proteome</keyword>
<dbReference type="EMBL" id="NAJN01000762">
    <property type="protein sequence ID" value="TKA69036.1"/>
    <property type="molecule type" value="Genomic_DNA"/>
</dbReference>
<dbReference type="InterPro" id="IPR000330">
    <property type="entry name" value="SNF2_N"/>
</dbReference>
<evidence type="ECO:0000256" key="3">
    <source>
        <dbReference type="ARBA" id="ARBA00022801"/>
    </source>
</evidence>
<dbReference type="SUPFAM" id="SSF57850">
    <property type="entry name" value="RING/U-box"/>
    <property type="match status" value="1"/>
</dbReference>
<dbReference type="GO" id="GO:0004386">
    <property type="term" value="F:helicase activity"/>
    <property type="evidence" value="ECO:0007669"/>
    <property type="project" value="UniProtKB-KW"/>
</dbReference>
<protein>
    <submittedName>
        <fullName evidence="11">Uncharacterized protein</fullName>
    </submittedName>
</protein>
<dbReference type="Pfam" id="PF00271">
    <property type="entry name" value="Helicase_C"/>
    <property type="match status" value="1"/>
</dbReference>
<dbReference type="PANTHER" id="PTHR45626:SF16">
    <property type="entry name" value="ATP-DEPENDENT HELICASE ULS1"/>
    <property type="match status" value="1"/>
</dbReference>
<feature type="compositionally biased region" description="Basic residues" evidence="7">
    <location>
        <begin position="775"/>
        <end position="793"/>
    </location>
</feature>
<evidence type="ECO:0000256" key="1">
    <source>
        <dbReference type="ARBA" id="ARBA00007025"/>
    </source>
</evidence>
<keyword evidence="5" id="KW-0067">ATP-binding</keyword>
<dbReference type="PROSITE" id="PS51194">
    <property type="entry name" value="HELICASE_CTER"/>
    <property type="match status" value="1"/>
</dbReference>
<feature type="compositionally biased region" description="Acidic residues" evidence="7">
    <location>
        <begin position="700"/>
        <end position="739"/>
    </location>
</feature>
<keyword evidence="6" id="KW-0479">Metal-binding</keyword>
<dbReference type="GO" id="GO:0008270">
    <property type="term" value="F:zinc ion binding"/>
    <property type="evidence" value="ECO:0007669"/>
    <property type="project" value="UniProtKB-KW"/>
</dbReference>
<dbReference type="Gene3D" id="3.40.50.300">
    <property type="entry name" value="P-loop containing nucleotide triphosphate hydrolases"/>
    <property type="match status" value="1"/>
</dbReference>
<proteinExistence type="inferred from homology"/>
<dbReference type="InterPro" id="IPR014001">
    <property type="entry name" value="Helicase_ATP-bd"/>
</dbReference>
<evidence type="ECO:0000313" key="11">
    <source>
        <dbReference type="EMBL" id="TKA69036.1"/>
    </source>
</evidence>
<dbReference type="SUPFAM" id="SSF52540">
    <property type="entry name" value="P-loop containing nucleoside triphosphate hydrolases"/>
    <property type="match status" value="2"/>
</dbReference>
<comment type="caution">
    <text evidence="11">The sequence shown here is derived from an EMBL/GenBank/DDBJ whole genome shotgun (WGS) entry which is preliminary data.</text>
</comment>
<dbReference type="InterPro" id="IPR013083">
    <property type="entry name" value="Znf_RING/FYVE/PHD"/>
</dbReference>
<dbReference type="Pfam" id="PF13923">
    <property type="entry name" value="zf-C3HC4_2"/>
    <property type="match status" value="1"/>
</dbReference>
<evidence type="ECO:0000259" key="8">
    <source>
        <dbReference type="PROSITE" id="PS50089"/>
    </source>
</evidence>
<dbReference type="Proteomes" id="UP000308768">
    <property type="component" value="Unassembled WGS sequence"/>
</dbReference>
<keyword evidence="4" id="KW-0347">Helicase</keyword>
<organism evidence="11 12">
    <name type="scientific">Cryomyces minteri</name>
    <dbReference type="NCBI Taxonomy" id="331657"/>
    <lineage>
        <taxon>Eukaryota</taxon>
        <taxon>Fungi</taxon>
        <taxon>Dikarya</taxon>
        <taxon>Ascomycota</taxon>
        <taxon>Pezizomycotina</taxon>
        <taxon>Dothideomycetes</taxon>
        <taxon>Dothideomycetes incertae sedis</taxon>
        <taxon>Cryomyces</taxon>
    </lineage>
</organism>
<dbReference type="GO" id="GO:0016787">
    <property type="term" value="F:hydrolase activity"/>
    <property type="evidence" value="ECO:0007669"/>
    <property type="project" value="UniProtKB-KW"/>
</dbReference>
<sequence>MPYMPRARPDATPVPDSYRIPGAYPTPASIPRLKTEQDRFQSKQPWVSSEVVDLTGDSSEEDFKEVASRSLLPGGRSSQPPQGNLGFGGDLFCSPHKSQANNQLIDLDRYQSSTNRNRYAGPSSGLTLPNRPIGSHDPATTSWVTSAASDLRSVGAHVGNWVDDISSLNRLINPGAPSSSEMSSRGPYGAGHGLGHLPAKSYTDFDPTRDVYGGRYDPYTYLPADPTKTKEELQELINNIQDEDFPPEMRVGTPSAMSYPLMEHQKTGLAWLKKMEEGSSKGGILADDMGLGKTIQALALMVSRRSDDPLKKTTLIVAPVALMKQWQKEIKEKLKNSTQHSLTVVIHHGANKAKSFNTLGHYDVVLTTFGTLATELKRKELNEERRRAEDGAREDELALIGENCKWYRVIIDEAQCIKDKSTKTARAACYLNAESRFCMTGTPMMNNIGELYSLIRFLRIKPYNEWERFNIDFVRPLKSGNEYGKDKAMKQLQALLKAILLRRNKKSKIDGVPILKSLPERTTAIDHAVFDQEETNFYKALETQTQLKFNRYLKAGTVGKNYSNVLVLLLRLRQACCHPHLIRDFGQVASVTAGVSPEDLEELAKSFSPDVVIRIKAAQGAFECPICMDAVENPSIFIPCGHDTCSECLVRLCDPAQALANGDESGTDSAKCPECREKIDPKKVVDYNTFRKVHMPETLPEGEEVVEDTVQSEETTETEDSETESGDDDDEETEDEDETLGGFIVKDDVEDDEATDNEVDPEENPVGSGSSGAKSAKKGKKAQKPKKDRKGKGKVKDAKPKLSLAELKKQGQRNIAAKKKYLRRLQRTWISSAKIEKTMGLMREIVARKDGPKTIIFSQWTSLLDLLEVPISKEGWGYRRYDGSMSSRARNDAVEDFGDRRKDIKVMLVSLKAGNAGLNLTMASQVIILDPFWNPFIEEQAIDRAHRIGQQHTVEVHRILVEETVEDRIVELQEKKRALISQALDEKASQSIGRLGVQELAYLFGITANPNQAVVQGQRS</sequence>